<proteinExistence type="inferred from homology"/>
<comment type="caution">
    <text evidence="12">The sequence shown here is derived from an EMBL/GenBank/DDBJ whole genome shotgun (WGS) entry which is preliminary data.</text>
</comment>
<feature type="site" description="Could play a key role in the communication between the regulatory and the substrate sites" evidence="9">
    <location>
        <position position="61"/>
    </location>
</feature>
<dbReference type="Gene3D" id="3.90.550.10">
    <property type="entry name" value="Spore Coat Polysaccharide Biosynthesis Protein SpsA, Chain A"/>
    <property type="match status" value="1"/>
</dbReference>
<keyword evidence="7 9" id="KW-0320">Glycogen biosynthesis</keyword>
<dbReference type="PROSITE" id="PS00810">
    <property type="entry name" value="ADP_GLC_PYROPHOSPH_3"/>
    <property type="match status" value="1"/>
</dbReference>
<evidence type="ECO:0000256" key="5">
    <source>
        <dbReference type="ARBA" id="ARBA00022741"/>
    </source>
</evidence>
<dbReference type="Pfam" id="PF00483">
    <property type="entry name" value="NTP_transferase"/>
    <property type="match status" value="1"/>
</dbReference>
<dbReference type="InterPro" id="IPR023049">
    <property type="entry name" value="GlgC_bac"/>
</dbReference>
<organism evidence="12 13">
    <name type="scientific">Ruminococcus flavefaciens</name>
    <dbReference type="NCBI Taxonomy" id="1265"/>
    <lineage>
        <taxon>Bacteria</taxon>
        <taxon>Bacillati</taxon>
        <taxon>Bacillota</taxon>
        <taxon>Clostridia</taxon>
        <taxon>Eubacteriales</taxon>
        <taxon>Oscillospiraceae</taxon>
        <taxon>Ruminococcus</taxon>
    </lineage>
</organism>
<dbReference type="GO" id="GO:0005524">
    <property type="term" value="F:ATP binding"/>
    <property type="evidence" value="ECO:0007669"/>
    <property type="project" value="UniProtKB-KW"/>
</dbReference>
<name>A0A315Y2F9_RUMFL</name>
<dbReference type="PANTHER" id="PTHR43523">
    <property type="entry name" value="GLUCOSE-1-PHOSPHATE ADENYLYLTRANSFERASE-RELATED"/>
    <property type="match status" value="1"/>
</dbReference>
<keyword evidence="2 9" id="KW-0321">Glycogen metabolism</keyword>
<protein>
    <recommendedName>
        <fullName evidence="9">Glucose-1-phosphate adenylyltransferase</fullName>
        <ecNumber evidence="9">2.7.7.27</ecNumber>
    </recommendedName>
    <alternativeName>
        <fullName evidence="9">ADP-glucose pyrophosphorylase</fullName>
        <shortName evidence="9">ADPGlc PPase</shortName>
    </alternativeName>
    <alternativeName>
        <fullName evidence="9">ADP-glucose synthase</fullName>
    </alternativeName>
</protein>
<dbReference type="CDD" id="cd02508">
    <property type="entry name" value="ADP_Glucose_PP"/>
    <property type="match status" value="1"/>
</dbReference>
<evidence type="ECO:0000256" key="2">
    <source>
        <dbReference type="ARBA" id="ARBA00022600"/>
    </source>
</evidence>
<feature type="binding site" evidence="9">
    <location>
        <position position="166"/>
    </location>
    <ligand>
        <name>alpha-D-glucose 1-phosphate</name>
        <dbReference type="ChEBI" id="CHEBI:58601"/>
    </ligand>
</feature>
<evidence type="ECO:0000256" key="3">
    <source>
        <dbReference type="ARBA" id="ARBA00022679"/>
    </source>
</evidence>
<evidence type="ECO:0000313" key="12">
    <source>
        <dbReference type="EMBL" id="PWJ14207.1"/>
    </source>
</evidence>
<dbReference type="GO" id="GO:0008878">
    <property type="term" value="F:glucose-1-phosphate adenylyltransferase activity"/>
    <property type="evidence" value="ECO:0007669"/>
    <property type="project" value="UniProtKB-UniRule"/>
</dbReference>
<dbReference type="CDD" id="cd04651">
    <property type="entry name" value="LbH_G1P_AT_C"/>
    <property type="match status" value="1"/>
</dbReference>
<feature type="binding site" evidence="9">
    <location>
        <position position="101"/>
    </location>
    <ligand>
        <name>alpha-D-glucose 1-phosphate</name>
        <dbReference type="ChEBI" id="CHEBI:58601"/>
    </ligand>
</feature>
<comment type="catalytic activity">
    <reaction evidence="9">
        <text>alpha-D-glucose 1-phosphate + ATP + H(+) = ADP-alpha-D-glucose + diphosphate</text>
        <dbReference type="Rhea" id="RHEA:12120"/>
        <dbReference type="ChEBI" id="CHEBI:15378"/>
        <dbReference type="ChEBI" id="CHEBI:30616"/>
        <dbReference type="ChEBI" id="CHEBI:33019"/>
        <dbReference type="ChEBI" id="CHEBI:57498"/>
        <dbReference type="ChEBI" id="CHEBI:58601"/>
        <dbReference type="EC" id="2.7.7.27"/>
    </reaction>
</comment>
<evidence type="ECO:0000256" key="6">
    <source>
        <dbReference type="ARBA" id="ARBA00022840"/>
    </source>
</evidence>
<dbReference type="EMBL" id="QGDI01000003">
    <property type="protein sequence ID" value="PWJ14207.1"/>
    <property type="molecule type" value="Genomic_DNA"/>
</dbReference>
<evidence type="ECO:0000256" key="7">
    <source>
        <dbReference type="ARBA" id="ARBA00023056"/>
    </source>
</evidence>
<feature type="site" description="Could play a key role in the communication between the regulatory and the substrate sites" evidence="9">
    <location>
        <position position="100"/>
    </location>
</feature>
<keyword evidence="8 9" id="KW-0119">Carbohydrate metabolism</keyword>
<comment type="subunit">
    <text evidence="9">Homotetramer.</text>
</comment>
<dbReference type="Pfam" id="PF24894">
    <property type="entry name" value="Hexapep_GlmU"/>
    <property type="match status" value="1"/>
</dbReference>
<sequence length="408" mass="45329">MYTKKRVVAMLLAGGQGSRLYALTKNVAKPAVPYGGKYRLIDFPLSNCTNSGIDTVGVLTQYQPLVLNEYIGNGQPWDLDKMNGGVHVLPPYETQAGASWYEGTANAIYQNMRFIERYDPEYVVVLGGDHIYKMDYSKMVDFHVANDADCTISVIDVPKAEASRFGIMICDDKNQVTDFVEKPKEPKSTLASMGIYVFTWEKLRKYLIENENDANAKREKGEPWSKDFGKDIITSMLRDQQRLFAYEFEGYWKDVGTLDSLWEANMDLLSPSVPLDLYDPSWKIYSRNSNMPPQYVGDNANIENSMISEGSTIDGTVDFSILFSGVTIEAGATVNYSIIMPGTVIKSGAVVEYAIVGSDSVIESRARVGSSPEMIENRDDWGIAVVGHNVTVSAEKVVAPKQIIGENI</sequence>
<evidence type="ECO:0000259" key="10">
    <source>
        <dbReference type="Pfam" id="PF00483"/>
    </source>
</evidence>
<dbReference type="InterPro" id="IPR005835">
    <property type="entry name" value="NTP_transferase_dom"/>
</dbReference>
<dbReference type="SUPFAM" id="SSF51161">
    <property type="entry name" value="Trimeric LpxA-like enzymes"/>
    <property type="match status" value="1"/>
</dbReference>
<comment type="pathway">
    <text evidence="9">Glycan biosynthesis; glycogen biosynthesis.</text>
</comment>
<dbReference type="EC" id="2.7.7.27" evidence="9"/>
<feature type="domain" description="Glucose-1-phosphate adenylyltransferase/Bifunctional protein GlmU-like C-terminal hexapeptide" evidence="11">
    <location>
        <begin position="298"/>
        <end position="374"/>
    </location>
</feature>
<dbReference type="OrthoDB" id="9801810at2"/>
<dbReference type="HAMAP" id="MF_00624">
    <property type="entry name" value="GlgC"/>
    <property type="match status" value="1"/>
</dbReference>
<dbReference type="Gene3D" id="2.160.10.10">
    <property type="entry name" value="Hexapeptide repeat proteins"/>
    <property type="match status" value="1"/>
</dbReference>
<dbReference type="InterPro" id="IPR005836">
    <property type="entry name" value="ADP_Glu_pyroP_CS"/>
</dbReference>
<evidence type="ECO:0000256" key="4">
    <source>
        <dbReference type="ARBA" id="ARBA00022695"/>
    </source>
</evidence>
<dbReference type="InterPro" id="IPR011004">
    <property type="entry name" value="Trimer_LpxA-like_sf"/>
</dbReference>
<dbReference type="UniPathway" id="UPA00164"/>
<evidence type="ECO:0000256" key="1">
    <source>
        <dbReference type="ARBA" id="ARBA00010443"/>
    </source>
</evidence>
<dbReference type="NCBIfam" id="NF003670">
    <property type="entry name" value="PRK05293.1"/>
    <property type="match status" value="1"/>
</dbReference>
<dbReference type="Proteomes" id="UP000245720">
    <property type="component" value="Unassembled WGS sequence"/>
</dbReference>
<evidence type="ECO:0000256" key="8">
    <source>
        <dbReference type="ARBA" id="ARBA00023277"/>
    </source>
</evidence>
<dbReference type="SUPFAM" id="SSF53448">
    <property type="entry name" value="Nucleotide-diphospho-sugar transferases"/>
    <property type="match status" value="1"/>
</dbReference>
<evidence type="ECO:0000313" key="13">
    <source>
        <dbReference type="Proteomes" id="UP000245720"/>
    </source>
</evidence>
<keyword evidence="6 9" id="KW-0067">ATP-binding</keyword>
<reference evidence="12 13" key="1">
    <citation type="submission" date="2018-05" db="EMBL/GenBank/DDBJ databases">
        <title>The Hungate 1000. A catalogue of reference genomes from the rumen microbiome.</title>
        <authorList>
            <person name="Kelly W."/>
        </authorList>
    </citation>
    <scope>NUCLEOTIDE SEQUENCE [LARGE SCALE GENOMIC DNA]</scope>
    <source>
        <strain evidence="12 13">SAb67</strain>
    </source>
</reference>
<dbReference type="STRING" id="1265.SAMN02910280_0348"/>
<keyword evidence="3 9" id="KW-0808">Transferase</keyword>
<feature type="binding site" evidence="9">
    <location>
        <begin position="181"/>
        <end position="182"/>
    </location>
    <ligand>
        <name>alpha-D-glucose 1-phosphate</name>
        <dbReference type="ChEBI" id="CHEBI:58601"/>
    </ligand>
</feature>
<feature type="domain" description="Nucleotidyl transferase" evidence="10">
    <location>
        <begin position="9"/>
        <end position="269"/>
    </location>
</feature>
<evidence type="ECO:0000256" key="9">
    <source>
        <dbReference type="HAMAP-Rule" id="MF_00624"/>
    </source>
</evidence>
<dbReference type="AlphaFoldDB" id="A0A315Y2F9"/>
<keyword evidence="5 9" id="KW-0547">Nucleotide-binding</keyword>
<dbReference type="PROSITE" id="PS00809">
    <property type="entry name" value="ADP_GLC_PYROPHOSPH_2"/>
    <property type="match status" value="1"/>
</dbReference>
<evidence type="ECO:0000259" key="11">
    <source>
        <dbReference type="Pfam" id="PF24894"/>
    </source>
</evidence>
<dbReference type="NCBIfam" id="TIGR02091">
    <property type="entry name" value="glgC"/>
    <property type="match status" value="1"/>
</dbReference>
<dbReference type="InterPro" id="IPR056818">
    <property type="entry name" value="GlmU/GlgC-like_hexapep"/>
</dbReference>
<dbReference type="GO" id="GO:0005978">
    <property type="term" value="P:glycogen biosynthetic process"/>
    <property type="evidence" value="ECO:0007669"/>
    <property type="project" value="UniProtKB-UniRule"/>
</dbReference>
<accession>A0A315Y2F9</accession>
<dbReference type="InterPro" id="IPR011831">
    <property type="entry name" value="ADP-Glc_PPase"/>
</dbReference>
<dbReference type="InterPro" id="IPR029044">
    <property type="entry name" value="Nucleotide-diphossugar_trans"/>
</dbReference>
<feature type="binding site" evidence="9">
    <location>
        <position position="192"/>
    </location>
    <ligand>
        <name>alpha-D-glucose 1-phosphate</name>
        <dbReference type="ChEBI" id="CHEBI:58601"/>
    </ligand>
</feature>
<gene>
    <name evidence="9" type="primary">glgC</name>
    <name evidence="12" type="ORF">IE37_01142</name>
</gene>
<dbReference type="PANTHER" id="PTHR43523:SF2">
    <property type="entry name" value="GLUCOSE-1-PHOSPHATE ADENYLYLTRANSFERASE"/>
    <property type="match status" value="1"/>
</dbReference>
<comment type="function">
    <text evidence="9">Involved in the biosynthesis of ADP-glucose, a building block required for the elongation reactions to produce glycogen. Catalyzes the reaction between ATP and alpha-D-glucose 1-phosphate (G1P) to produce pyrophosphate and ADP-Glc.</text>
</comment>
<dbReference type="RefSeq" id="WP_109725976.1">
    <property type="nucleotide sequence ID" value="NZ_CACYST010000124.1"/>
</dbReference>
<dbReference type="PROSITE" id="PS00808">
    <property type="entry name" value="ADP_GLC_PYROPHOSPH_1"/>
    <property type="match status" value="1"/>
</dbReference>
<comment type="similarity">
    <text evidence="1 9">Belongs to the bacterial/plant glucose-1-phosphate adenylyltransferase family.</text>
</comment>
<keyword evidence="4 9" id="KW-0548">Nucleotidyltransferase</keyword>